<evidence type="ECO:0000313" key="5">
    <source>
        <dbReference type="EMBL" id="AKQ68310.1"/>
    </source>
</evidence>
<name>A0A0H4X3T4_9BACT</name>
<evidence type="ECO:0000259" key="4">
    <source>
        <dbReference type="PROSITE" id="PS01124"/>
    </source>
</evidence>
<keyword evidence="1" id="KW-0805">Transcription regulation</keyword>
<dbReference type="Proteomes" id="UP000009026">
    <property type="component" value="Chromosome"/>
</dbReference>
<dbReference type="STRING" id="1297742.A176_005222"/>
<dbReference type="SUPFAM" id="SSF46689">
    <property type="entry name" value="Homeodomain-like"/>
    <property type="match status" value="2"/>
</dbReference>
<evidence type="ECO:0000256" key="1">
    <source>
        <dbReference type="ARBA" id="ARBA00023015"/>
    </source>
</evidence>
<evidence type="ECO:0000256" key="2">
    <source>
        <dbReference type="ARBA" id="ARBA00023125"/>
    </source>
</evidence>
<dbReference type="InterPro" id="IPR018060">
    <property type="entry name" value="HTH_AraC"/>
</dbReference>
<dbReference type="Gene3D" id="1.10.10.60">
    <property type="entry name" value="Homeodomain-like"/>
    <property type="match status" value="2"/>
</dbReference>
<dbReference type="RefSeq" id="WP_021781586.1">
    <property type="nucleotide sequence ID" value="NZ_CP012109.1"/>
</dbReference>
<dbReference type="KEGG" id="mym:A176_005222"/>
<evidence type="ECO:0000256" key="3">
    <source>
        <dbReference type="ARBA" id="ARBA00023163"/>
    </source>
</evidence>
<evidence type="ECO:0000313" key="6">
    <source>
        <dbReference type="Proteomes" id="UP000009026"/>
    </source>
</evidence>
<dbReference type="SMART" id="SM00342">
    <property type="entry name" value="HTH_ARAC"/>
    <property type="match status" value="1"/>
</dbReference>
<dbReference type="Pfam" id="PF12833">
    <property type="entry name" value="HTH_18"/>
    <property type="match status" value="1"/>
</dbReference>
<keyword evidence="6" id="KW-1185">Reference proteome</keyword>
<accession>A0A0H4X3T4</accession>
<dbReference type="InterPro" id="IPR050204">
    <property type="entry name" value="AraC_XylS_family_regulators"/>
</dbReference>
<dbReference type="PROSITE" id="PS01124">
    <property type="entry name" value="HTH_ARAC_FAMILY_2"/>
    <property type="match status" value="1"/>
</dbReference>
<dbReference type="PANTHER" id="PTHR46796:SF6">
    <property type="entry name" value="ARAC SUBFAMILY"/>
    <property type="match status" value="1"/>
</dbReference>
<dbReference type="GO" id="GO:0043565">
    <property type="term" value="F:sequence-specific DNA binding"/>
    <property type="evidence" value="ECO:0007669"/>
    <property type="project" value="InterPro"/>
</dbReference>
<keyword evidence="2" id="KW-0238">DNA-binding</keyword>
<dbReference type="InterPro" id="IPR018062">
    <property type="entry name" value="HTH_AraC-typ_CS"/>
</dbReference>
<sequence length="301" mass="33324">MAPAAHTSVRLDDLVRSTANYSAWLEGTSATATQVGVHGFRFDAHHQMTGVVLDTFHILLCLDGHASIRRIMNDSVEVMDLGPGDVLVNPMAMSLRWSWSGAVEVLNIAVHPGYLEDVVRESMGGLVRLRPRAVPYAPDPSLVQLGCDLHREVATPDLLGAQRGARAAGERIALHLLRNYVDVERTGHDRTFSPEERRALLDYVEARLDRPVRVEHLAALVRLGEHHFSRTFRATFGLAPHAWLRERRLERARELLVSTDGSILSIAMATGFADQSHLTRCFGARYGTTPAALRGGRHRPT</sequence>
<gene>
    <name evidence="5" type="ORF">A176_005222</name>
</gene>
<dbReference type="GO" id="GO:0003700">
    <property type="term" value="F:DNA-binding transcription factor activity"/>
    <property type="evidence" value="ECO:0007669"/>
    <property type="project" value="InterPro"/>
</dbReference>
<organism evidence="5 6">
    <name type="scientific">Pseudomyxococcus hansupus</name>
    <dbReference type="NCBI Taxonomy" id="1297742"/>
    <lineage>
        <taxon>Bacteria</taxon>
        <taxon>Pseudomonadati</taxon>
        <taxon>Myxococcota</taxon>
        <taxon>Myxococcia</taxon>
        <taxon>Myxococcales</taxon>
        <taxon>Cystobacterineae</taxon>
        <taxon>Myxococcaceae</taxon>
        <taxon>Pseudomyxococcus</taxon>
    </lineage>
</organism>
<dbReference type="AlphaFoldDB" id="A0A0H4X3T4"/>
<dbReference type="eggNOG" id="COG2207">
    <property type="taxonomic scope" value="Bacteria"/>
</dbReference>
<keyword evidence="3" id="KW-0804">Transcription</keyword>
<dbReference type="PATRIC" id="fig|1297742.4.peg.5301"/>
<proteinExistence type="predicted"/>
<feature type="domain" description="HTH araC/xylS-type" evidence="4">
    <location>
        <begin position="198"/>
        <end position="296"/>
    </location>
</feature>
<dbReference type="InterPro" id="IPR009057">
    <property type="entry name" value="Homeodomain-like_sf"/>
</dbReference>
<protein>
    <submittedName>
        <fullName evidence="5">Transcriptional regulator, AraC family</fullName>
    </submittedName>
</protein>
<reference evidence="5 6" key="1">
    <citation type="journal article" date="2016" name="PLoS ONE">
        <title>Complete Genome Sequence and Comparative Genomics of a Novel Myxobacterium Myxococcus hansupus.</title>
        <authorList>
            <person name="Sharma G."/>
            <person name="Narwani T."/>
            <person name="Subramanian S."/>
        </authorList>
    </citation>
    <scope>NUCLEOTIDE SEQUENCE [LARGE SCALE GENOMIC DNA]</scope>
    <source>
        <strain evidence="6">mixupus</strain>
    </source>
</reference>
<dbReference type="PROSITE" id="PS00041">
    <property type="entry name" value="HTH_ARAC_FAMILY_1"/>
    <property type="match status" value="1"/>
</dbReference>
<dbReference type="OrthoDB" id="112032at2"/>
<dbReference type="PANTHER" id="PTHR46796">
    <property type="entry name" value="HTH-TYPE TRANSCRIPTIONAL ACTIVATOR RHAS-RELATED"/>
    <property type="match status" value="1"/>
</dbReference>
<dbReference type="EMBL" id="CP012109">
    <property type="protein sequence ID" value="AKQ68310.1"/>
    <property type="molecule type" value="Genomic_DNA"/>
</dbReference>